<evidence type="ECO:0000313" key="1">
    <source>
        <dbReference type="EMBL" id="KAK9045972.1"/>
    </source>
</evidence>
<sequence length="96" mass="10074">MLDGINGAANRVNEGDLLDGGVNVDDDVDLGTRYCYKVAGLWGYCWLIVCDGGSDEDDGRLQMNIGDGGCAVGFVFCGLRETGLGGPNEELEAPGR</sequence>
<comment type="caution">
    <text evidence="1">The sequence shown here is derived from an EMBL/GenBank/DDBJ whole genome shotgun (WGS) entry which is preliminary data.</text>
</comment>
<dbReference type="EMBL" id="JBBPBN010000001">
    <property type="protein sequence ID" value="KAK9045972.1"/>
    <property type="molecule type" value="Genomic_DNA"/>
</dbReference>
<dbReference type="Proteomes" id="UP001396334">
    <property type="component" value="Unassembled WGS sequence"/>
</dbReference>
<evidence type="ECO:0000313" key="2">
    <source>
        <dbReference type="Proteomes" id="UP001396334"/>
    </source>
</evidence>
<reference evidence="1 2" key="1">
    <citation type="journal article" date="2024" name="G3 (Bethesda)">
        <title>Genome assembly of Hibiscus sabdariffa L. provides insights into metabolisms of medicinal natural products.</title>
        <authorList>
            <person name="Kim T."/>
        </authorList>
    </citation>
    <scope>NUCLEOTIDE SEQUENCE [LARGE SCALE GENOMIC DNA]</scope>
    <source>
        <strain evidence="1">TK-2024</strain>
        <tissue evidence="1">Old leaves</tissue>
    </source>
</reference>
<keyword evidence="2" id="KW-1185">Reference proteome</keyword>
<accession>A0ABR2U8F2</accession>
<name>A0ABR2U8F2_9ROSI</name>
<proteinExistence type="predicted"/>
<protein>
    <submittedName>
        <fullName evidence="1">Uncharacterized protein</fullName>
    </submittedName>
</protein>
<gene>
    <name evidence="1" type="ORF">V6N11_051875</name>
</gene>
<organism evidence="1 2">
    <name type="scientific">Hibiscus sabdariffa</name>
    <name type="common">roselle</name>
    <dbReference type="NCBI Taxonomy" id="183260"/>
    <lineage>
        <taxon>Eukaryota</taxon>
        <taxon>Viridiplantae</taxon>
        <taxon>Streptophyta</taxon>
        <taxon>Embryophyta</taxon>
        <taxon>Tracheophyta</taxon>
        <taxon>Spermatophyta</taxon>
        <taxon>Magnoliopsida</taxon>
        <taxon>eudicotyledons</taxon>
        <taxon>Gunneridae</taxon>
        <taxon>Pentapetalae</taxon>
        <taxon>rosids</taxon>
        <taxon>malvids</taxon>
        <taxon>Malvales</taxon>
        <taxon>Malvaceae</taxon>
        <taxon>Malvoideae</taxon>
        <taxon>Hibiscus</taxon>
    </lineage>
</organism>